<organism evidence="1">
    <name type="scientific">uncultured Caudovirales phage</name>
    <dbReference type="NCBI Taxonomy" id="2100421"/>
    <lineage>
        <taxon>Viruses</taxon>
        <taxon>Duplodnaviria</taxon>
        <taxon>Heunggongvirae</taxon>
        <taxon>Uroviricota</taxon>
        <taxon>Caudoviricetes</taxon>
        <taxon>Peduoviridae</taxon>
        <taxon>Maltschvirus</taxon>
        <taxon>Maltschvirus maltsch</taxon>
    </lineage>
</organism>
<protein>
    <submittedName>
        <fullName evidence="1">Uncharacterized protein</fullName>
    </submittedName>
</protein>
<dbReference type="EMBL" id="LR797220">
    <property type="protein sequence ID" value="CAB4194804.1"/>
    <property type="molecule type" value="Genomic_DNA"/>
</dbReference>
<gene>
    <name evidence="1" type="ORF">UFOVP1269_6</name>
</gene>
<proteinExistence type="predicted"/>
<sequence>MVETPTIGDAMVDAKTYVYEVYTTHLDSNQMVLVQIFRDPTDGRVLHAQIAFKDAIGDSWQTPYQLEKK</sequence>
<name>A0A6J5RSG6_9CAUD</name>
<evidence type="ECO:0000313" key="1">
    <source>
        <dbReference type="EMBL" id="CAB4194804.1"/>
    </source>
</evidence>
<reference evidence="1" key="1">
    <citation type="submission" date="2020-05" db="EMBL/GenBank/DDBJ databases">
        <authorList>
            <person name="Chiriac C."/>
            <person name="Salcher M."/>
            <person name="Ghai R."/>
            <person name="Kavagutti S V."/>
        </authorList>
    </citation>
    <scope>NUCLEOTIDE SEQUENCE</scope>
</reference>
<accession>A0A6J5RSG6</accession>